<feature type="transmembrane region" description="Helical" evidence="1">
    <location>
        <begin position="209"/>
        <end position="228"/>
    </location>
</feature>
<protein>
    <submittedName>
        <fullName evidence="3">MYXO-CTERM domain-containing protein</fullName>
    </submittedName>
</protein>
<keyword evidence="1" id="KW-0812">Transmembrane</keyword>
<dbReference type="OrthoDB" id="6322244at2"/>
<dbReference type="Proteomes" id="UP000184520">
    <property type="component" value="Unassembled WGS sequence"/>
</dbReference>
<evidence type="ECO:0000313" key="4">
    <source>
        <dbReference type="Proteomes" id="UP000184520"/>
    </source>
</evidence>
<keyword evidence="4" id="KW-1185">Reference proteome</keyword>
<evidence type="ECO:0000256" key="1">
    <source>
        <dbReference type="SAM" id="Phobius"/>
    </source>
</evidence>
<reference evidence="4" key="1">
    <citation type="submission" date="2016-11" db="EMBL/GenBank/DDBJ databases">
        <authorList>
            <person name="Varghese N."/>
            <person name="Submissions S."/>
        </authorList>
    </citation>
    <scope>NUCLEOTIDE SEQUENCE [LARGE SCALE GENOMIC DNA]</scope>
    <source>
        <strain evidence="4">CGMCC 1.8995</strain>
    </source>
</reference>
<proteinExistence type="predicted"/>
<feature type="signal peptide" evidence="2">
    <location>
        <begin position="1"/>
        <end position="26"/>
    </location>
</feature>
<sequence>MKIQSQLKVLLASLALSLSVSSVSYADTPTVNVKEQFNQPDLQTSLTTTPKHKRKVDVSSLQGKTGEMLRTTDHIDYWFYDAWVTLYGDRDYDGYFYGFSLEFDADTAYYQAPVYAIVYLGKNDFYEPFHVTSVFTLFGESSDDSVLLESELETGYPTGDYDILIELIDADSDLHVATIDAYSDADLSYQSLESADFDQPVTSEVVVEYHAGSWGLAGLIGLAGLVLIRRRK</sequence>
<dbReference type="RefSeq" id="WP_073323618.1">
    <property type="nucleotide sequence ID" value="NZ_FQWD01000004.1"/>
</dbReference>
<keyword evidence="2" id="KW-0732">Signal</keyword>
<dbReference type="AlphaFoldDB" id="A0A1M5M373"/>
<keyword evidence="1" id="KW-0472">Membrane</keyword>
<evidence type="ECO:0000256" key="2">
    <source>
        <dbReference type="SAM" id="SignalP"/>
    </source>
</evidence>
<keyword evidence="1" id="KW-1133">Transmembrane helix</keyword>
<feature type="chain" id="PRO_5013064713" evidence="2">
    <location>
        <begin position="27"/>
        <end position="232"/>
    </location>
</feature>
<dbReference type="EMBL" id="FQWD01000004">
    <property type="protein sequence ID" value="SHG71680.1"/>
    <property type="molecule type" value="Genomic_DNA"/>
</dbReference>
<name>A0A1M5M373_9ALTE</name>
<organism evidence="3 4">
    <name type="scientific">Marisediminitalea aggregata</name>
    <dbReference type="NCBI Taxonomy" id="634436"/>
    <lineage>
        <taxon>Bacteria</taxon>
        <taxon>Pseudomonadati</taxon>
        <taxon>Pseudomonadota</taxon>
        <taxon>Gammaproteobacteria</taxon>
        <taxon>Alteromonadales</taxon>
        <taxon>Alteromonadaceae</taxon>
        <taxon>Marisediminitalea</taxon>
    </lineage>
</organism>
<dbReference type="NCBIfam" id="NF038116">
    <property type="entry name" value="Sden1266_dom"/>
    <property type="match status" value="1"/>
</dbReference>
<gene>
    <name evidence="3" type="ORF">SAMN05216361_2885</name>
</gene>
<accession>A0A1M5M373</accession>
<evidence type="ECO:0000313" key="3">
    <source>
        <dbReference type="EMBL" id="SHG71680.1"/>
    </source>
</evidence>